<proteinExistence type="predicted"/>
<keyword evidence="1" id="KW-0450">Lipoyl</keyword>
<reference evidence="2" key="1">
    <citation type="journal article" date="2020" name="mSystems">
        <title>Genome- and Community-Level Interaction Insights into Carbon Utilization and Element Cycling Functions of Hydrothermarchaeota in Hydrothermal Sediment.</title>
        <authorList>
            <person name="Zhou Z."/>
            <person name="Liu Y."/>
            <person name="Xu W."/>
            <person name="Pan J."/>
            <person name="Luo Z.H."/>
            <person name="Li M."/>
        </authorList>
    </citation>
    <scope>NUCLEOTIDE SEQUENCE [LARGE SCALE GENOMIC DNA]</scope>
    <source>
        <strain evidence="2">SpSt-258</strain>
    </source>
</reference>
<evidence type="ECO:0000313" key="2">
    <source>
        <dbReference type="EMBL" id="HDY59872.1"/>
    </source>
</evidence>
<comment type="caution">
    <text evidence="2">The sequence shown here is derived from an EMBL/GenBank/DDBJ whole genome shotgun (WGS) entry which is preliminary data.</text>
</comment>
<dbReference type="CDD" id="cd06848">
    <property type="entry name" value="GCS_H"/>
    <property type="match status" value="1"/>
</dbReference>
<gene>
    <name evidence="2" type="ORF">ENP86_10055</name>
</gene>
<dbReference type="InterPro" id="IPR033753">
    <property type="entry name" value="GCV_H/Fam206"/>
</dbReference>
<dbReference type="AlphaFoldDB" id="A0A7V0Z763"/>
<dbReference type="InterPro" id="IPR002930">
    <property type="entry name" value="GCV_H"/>
</dbReference>
<dbReference type="Pfam" id="PF01597">
    <property type="entry name" value="GCV_H"/>
    <property type="match status" value="1"/>
</dbReference>
<organism evidence="2">
    <name type="scientific">candidate division WOR-3 bacterium</name>
    <dbReference type="NCBI Taxonomy" id="2052148"/>
    <lineage>
        <taxon>Bacteria</taxon>
        <taxon>Bacteria division WOR-3</taxon>
    </lineage>
</organism>
<dbReference type="EMBL" id="DSKY01000022">
    <property type="protein sequence ID" value="HDY59872.1"/>
    <property type="molecule type" value="Genomic_DNA"/>
</dbReference>
<dbReference type="GO" id="GO:0005737">
    <property type="term" value="C:cytoplasm"/>
    <property type="evidence" value="ECO:0007669"/>
    <property type="project" value="TreeGrafter"/>
</dbReference>
<dbReference type="PANTHER" id="PTHR11715">
    <property type="entry name" value="GLYCINE CLEAVAGE SYSTEM H PROTEIN"/>
    <property type="match status" value="1"/>
</dbReference>
<dbReference type="GO" id="GO:0019464">
    <property type="term" value="P:glycine decarboxylation via glycine cleavage system"/>
    <property type="evidence" value="ECO:0007669"/>
    <property type="project" value="InterPro"/>
</dbReference>
<accession>A0A7V0Z763</accession>
<dbReference type="GO" id="GO:0005960">
    <property type="term" value="C:glycine cleavage complex"/>
    <property type="evidence" value="ECO:0007669"/>
    <property type="project" value="InterPro"/>
</dbReference>
<protein>
    <submittedName>
        <fullName evidence="2">Glycine cleavage system protein H</fullName>
    </submittedName>
</protein>
<dbReference type="InterPro" id="IPR011053">
    <property type="entry name" value="Single_hybrid_motif"/>
</dbReference>
<evidence type="ECO:0000256" key="1">
    <source>
        <dbReference type="ARBA" id="ARBA00022823"/>
    </source>
</evidence>
<name>A0A7V0Z763_UNCW3</name>
<dbReference type="GO" id="GO:0009249">
    <property type="term" value="P:protein lipoylation"/>
    <property type="evidence" value="ECO:0007669"/>
    <property type="project" value="TreeGrafter"/>
</dbReference>
<dbReference type="SUPFAM" id="SSF51230">
    <property type="entry name" value="Single hybrid motif"/>
    <property type="match status" value="1"/>
</dbReference>
<sequence length="356" mass="41582">MKCPFLEEMIVQYCSACQIKKMIPKNSLVDTQPCEGNYSDCPVFKDFFAKTGREQKQKEEKMMEAKKEIAGEAKPCIWMKAGVIAYRMCTSDYDCKNCSFDQALLDASGSYVESPIVVEAIKKLKQLPASERKCRYMLTGDFSYKICSNNYECWHCSVDQYIQDLIESSPYLKKRRERLSKEKKVRGFAFREDYYYTPNHIWLKVEGELLKIGIDDFATRVLGRIEKISFSNERFIIKDENAWQLGSGNRIVQIKSPITGEIVEINNEVQKDPSLIQREPYHNGWLLKIKMPKEIKAEMMKGDNARDWLEREFDKLHQEFAKEMGILIADGGELIVDIYERLSDEQWHNLIKKFLL</sequence>
<dbReference type="PANTHER" id="PTHR11715:SF3">
    <property type="entry name" value="GLYCINE CLEAVAGE SYSTEM H PROTEIN-RELATED"/>
    <property type="match status" value="1"/>
</dbReference>
<dbReference type="Gene3D" id="2.40.50.100">
    <property type="match status" value="1"/>
</dbReference>